<evidence type="ECO:0000313" key="3">
    <source>
        <dbReference type="Proteomes" id="UP001604336"/>
    </source>
</evidence>
<gene>
    <name evidence="2" type="ORF">Adt_33050</name>
</gene>
<sequence length="103" mass="11304">MNVGEDYPDDTAPVPPPAPATGSDLSIQLAQLMAAHTEMGQAIGTIQGVRDLQRVDAMTRSNLRTFDYQYHQLHDQVSRIGSRMETINENVARISGTVSSFSR</sequence>
<comment type="caution">
    <text evidence="2">The sequence shown here is derived from an EMBL/GenBank/DDBJ whole genome shotgun (WGS) entry which is preliminary data.</text>
</comment>
<dbReference type="EMBL" id="JBFOLK010000010">
    <property type="protein sequence ID" value="KAL2480084.1"/>
    <property type="molecule type" value="Genomic_DNA"/>
</dbReference>
<evidence type="ECO:0000256" key="1">
    <source>
        <dbReference type="SAM" id="MobiDB-lite"/>
    </source>
</evidence>
<keyword evidence="3" id="KW-1185">Reference proteome</keyword>
<evidence type="ECO:0000313" key="2">
    <source>
        <dbReference type="EMBL" id="KAL2480084.1"/>
    </source>
</evidence>
<proteinExistence type="predicted"/>
<name>A0ABD1QYS2_9LAMI</name>
<dbReference type="Proteomes" id="UP001604336">
    <property type="component" value="Unassembled WGS sequence"/>
</dbReference>
<dbReference type="AlphaFoldDB" id="A0ABD1QYS2"/>
<accession>A0ABD1QYS2</accession>
<protein>
    <submittedName>
        <fullName evidence="2">Uncharacterized protein</fullName>
    </submittedName>
</protein>
<reference evidence="3" key="1">
    <citation type="submission" date="2024-07" db="EMBL/GenBank/DDBJ databases">
        <title>Two chromosome-level genome assemblies of Korean endemic species Abeliophyllum distichum and Forsythia ovata (Oleaceae).</title>
        <authorList>
            <person name="Jang H."/>
        </authorList>
    </citation>
    <scope>NUCLEOTIDE SEQUENCE [LARGE SCALE GENOMIC DNA]</scope>
</reference>
<organism evidence="2 3">
    <name type="scientific">Abeliophyllum distichum</name>
    <dbReference type="NCBI Taxonomy" id="126358"/>
    <lineage>
        <taxon>Eukaryota</taxon>
        <taxon>Viridiplantae</taxon>
        <taxon>Streptophyta</taxon>
        <taxon>Embryophyta</taxon>
        <taxon>Tracheophyta</taxon>
        <taxon>Spermatophyta</taxon>
        <taxon>Magnoliopsida</taxon>
        <taxon>eudicotyledons</taxon>
        <taxon>Gunneridae</taxon>
        <taxon>Pentapetalae</taxon>
        <taxon>asterids</taxon>
        <taxon>lamiids</taxon>
        <taxon>Lamiales</taxon>
        <taxon>Oleaceae</taxon>
        <taxon>Forsythieae</taxon>
        <taxon>Abeliophyllum</taxon>
    </lineage>
</organism>
<feature type="region of interest" description="Disordered" evidence="1">
    <location>
        <begin position="1"/>
        <end position="23"/>
    </location>
</feature>